<accession>A0A6A5XLC0</accession>
<reference evidence="4" key="1">
    <citation type="journal article" date="2020" name="Stud. Mycol.">
        <title>101 Dothideomycetes genomes: a test case for predicting lifestyles and emergence of pathogens.</title>
        <authorList>
            <person name="Haridas S."/>
            <person name="Albert R."/>
            <person name="Binder M."/>
            <person name="Bloem J."/>
            <person name="Labutti K."/>
            <person name="Salamov A."/>
            <person name="Andreopoulos B."/>
            <person name="Baker S."/>
            <person name="Barry K."/>
            <person name="Bills G."/>
            <person name="Bluhm B."/>
            <person name="Cannon C."/>
            <person name="Castanera R."/>
            <person name="Culley D."/>
            <person name="Daum C."/>
            <person name="Ezra D."/>
            <person name="Gonzalez J."/>
            <person name="Henrissat B."/>
            <person name="Kuo A."/>
            <person name="Liang C."/>
            <person name="Lipzen A."/>
            <person name="Lutzoni F."/>
            <person name="Magnuson J."/>
            <person name="Mondo S."/>
            <person name="Nolan M."/>
            <person name="Ohm R."/>
            <person name="Pangilinan J."/>
            <person name="Park H.-J."/>
            <person name="Ramirez L."/>
            <person name="Alfaro M."/>
            <person name="Sun H."/>
            <person name="Tritt A."/>
            <person name="Yoshinaga Y."/>
            <person name="Zwiers L.-H."/>
            <person name="Turgeon B."/>
            <person name="Goodwin S."/>
            <person name="Spatafora J."/>
            <person name="Crous P."/>
            <person name="Grigoriev I."/>
        </authorList>
    </citation>
    <scope>NUCLEOTIDE SEQUENCE</scope>
    <source>
        <strain evidence="4">CBS 175.79</strain>
    </source>
</reference>
<keyword evidence="5" id="KW-1185">Reference proteome</keyword>
<dbReference type="SUPFAM" id="SSF48403">
    <property type="entry name" value="Ankyrin repeat"/>
    <property type="match status" value="2"/>
</dbReference>
<feature type="repeat" description="ANK" evidence="3">
    <location>
        <begin position="228"/>
        <end position="260"/>
    </location>
</feature>
<dbReference type="InterPro" id="IPR036770">
    <property type="entry name" value="Ankyrin_rpt-contain_sf"/>
</dbReference>
<protein>
    <recommendedName>
        <fullName evidence="6">Ankyrin</fullName>
    </recommendedName>
</protein>
<dbReference type="GeneID" id="54285930"/>
<dbReference type="PANTHER" id="PTHR24198">
    <property type="entry name" value="ANKYRIN REPEAT AND PROTEIN KINASE DOMAIN-CONTAINING PROTEIN"/>
    <property type="match status" value="1"/>
</dbReference>
<gene>
    <name evidence="4" type="ORF">BU24DRAFT_424540</name>
</gene>
<dbReference type="PROSITE" id="PS50088">
    <property type="entry name" value="ANK_REPEAT"/>
    <property type="match status" value="2"/>
</dbReference>
<organism evidence="4 5">
    <name type="scientific">Aaosphaeria arxii CBS 175.79</name>
    <dbReference type="NCBI Taxonomy" id="1450172"/>
    <lineage>
        <taxon>Eukaryota</taxon>
        <taxon>Fungi</taxon>
        <taxon>Dikarya</taxon>
        <taxon>Ascomycota</taxon>
        <taxon>Pezizomycotina</taxon>
        <taxon>Dothideomycetes</taxon>
        <taxon>Pleosporomycetidae</taxon>
        <taxon>Pleosporales</taxon>
        <taxon>Pleosporales incertae sedis</taxon>
        <taxon>Aaosphaeria</taxon>
    </lineage>
</organism>
<dbReference type="AlphaFoldDB" id="A0A6A5XLC0"/>
<evidence type="ECO:0008006" key="6">
    <source>
        <dbReference type="Google" id="ProtNLM"/>
    </source>
</evidence>
<dbReference type="Proteomes" id="UP000799778">
    <property type="component" value="Unassembled WGS sequence"/>
</dbReference>
<evidence type="ECO:0000313" key="4">
    <source>
        <dbReference type="EMBL" id="KAF2013540.1"/>
    </source>
</evidence>
<sequence>MCDNQYIAKLCAEYSVPPLEKPHRLIRVPKPNFLGPNDRDAALKHLSHARHAARGIRELYRDYGATIGLHGQQMSGTPNAAFTLQERQDAFDHLMSNGISIGVAQAVVDLYPNRSFDVNVRRGNRTKHSPKNRAVKDENLDWLQRATKNYQEDYVQLIASRHPKQSSLDESLGIAIAQRSFDIATELLRWGANPNKCHPDFLSHAVSGNMSWTRLLLSSPTHVIDQSERDKALQAAVMSNNFNMVYALLSYGADVNYSSGLPLVSAIRTNQVRIFVMLISTTPSQQALEKAMEFACTMDSPIPPHQPKILRILLSAGAIVSKETLLHSIAQEDYDTVRLLLDFQALNNELRSEAITSCLQLDRVSRLRFAKLVTVHQIDSLVWKAALHMSIQEQDLHFLNLLLADCDERHSELEDALVMATETLNPSLVQALLFREPGTSAIERAFELMLDSEKIHDSSNSLTICLALLKCNPKQSLKDRALLQSLKGYKKEQSDFFWGLIRRGANVNTESCACFVTAGLLDDLEVFNLLLCYKANFDLVVETLIDHFQHAQYERLFDLVSATLNHENYESRNPGVDVVFKAMRRFNGHELIRLLVDHGYPAGETLPRIGGNGEAVTPLIWALEWAKAEISDSLILELLRREERANANFMTEISGTTAISLAARFRRHKILERLIEMKVGLSAVDSSGRSPLFHATANEDSTSVRFLLENGAQRNDGSLQEASRLCNTDMIVLLIDKHHDPDFPSHIHEGRTALGELCHRATLKTGQEVSGAYEAIKMLIRVRSDLSRRVNGKSILHLALDNEQPVEITRQLLRFPKIYRNICTDSELFIYEDAQGIFMSPDFYVRQYSKHTEDIKSSLVTLLRNSGCKEKWFVMGHRQVPRPRGLPPLLKEATERQMLSILNKDAPFSDSMTVQTPISMTCIDIIGLLWHIASR</sequence>
<evidence type="ECO:0000313" key="5">
    <source>
        <dbReference type="Proteomes" id="UP000799778"/>
    </source>
</evidence>
<dbReference type="Gene3D" id="1.25.40.20">
    <property type="entry name" value="Ankyrin repeat-containing domain"/>
    <property type="match status" value="3"/>
</dbReference>
<keyword evidence="2 3" id="KW-0040">ANK repeat</keyword>
<dbReference type="EMBL" id="ML978071">
    <property type="protein sequence ID" value="KAF2013540.1"/>
    <property type="molecule type" value="Genomic_DNA"/>
</dbReference>
<evidence type="ECO:0000256" key="1">
    <source>
        <dbReference type="ARBA" id="ARBA00022737"/>
    </source>
</evidence>
<dbReference type="SMART" id="SM00248">
    <property type="entry name" value="ANK"/>
    <property type="match status" value="9"/>
</dbReference>
<keyword evidence="1" id="KW-0677">Repeat</keyword>
<evidence type="ECO:0000256" key="2">
    <source>
        <dbReference type="ARBA" id="ARBA00023043"/>
    </source>
</evidence>
<dbReference type="InterPro" id="IPR002110">
    <property type="entry name" value="Ankyrin_rpt"/>
</dbReference>
<dbReference type="RefSeq" id="XP_033381879.1">
    <property type="nucleotide sequence ID" value="XM_033528533.1"/>
</dbReference>
<evidence type="ECO:0000256" key="3">
    <source>
        <dbReference type="PROSITE-ProRule" id="PRU00023"/>
    </source>
</evidence>
<dbReference type="OrthoDB" id="3943964at2759"/>
<dbReference type="Pfam" id="PF12796">
    <property type="entry name" value="Ank_2"/>
    <property type="match status" value="1"/>
</dbReference>
<name>A0A6A5XLC0_9PLEO</name>
<dbReference type="PANTHER" id="PTHR24198:SF165">
    <property type="entry name" value="ANKYRIN REPEAT-CONTAINING PROTEIN-RELATED"/>
    <property type="match status" value="1"/>
</dbReference>
<dbReference type="PROSITE" id="PS50297">
    <property type="entry name" value="ANK_REP_REGION"/>
    <property type="match status" value="2"/>
</dbReference>
<proteinExistence type="predicted"/>
<feature type="repeat" description="ANK" evidence="3">
    <location>
        <begin position="687"/>
        <end position="719"/>
    </location>
</feature>